<evidence type="ECO:0000256" key="4">
    <source>
        <dbReference type="SAM" id="Coils"/>
    </source>
</evidence>
<evidence type="ECO:0000256" key="2">
    <source>
        <dbReference type="ARBA" id="ARBA00022786"/>
    </source>
</evidence>
<proteinExistence type="inferred from homology"/>
<dbReference type="InterPro" id="IPR011333">
    <property type="entry name" value="SKP1/BTB/POZ_sf"/>
</dbReference>
<dbReference type="InterPro" id="IPR000210">
    <property type="entry name" value="BTB/POZ_dom"/>
</dbReference>
<evidence type="ECO:0000259" key="5">
    <source>
        <dbReference type="PROSITE" id="PS50097"/>
    </source>
</evidence>
<sequence>MKKSLQANTSQCVAIVEKFEKKERSWFPTSQIPTDLIIHVQDINFYVHKLPLISKSECLSDLLKSRPSQSNSSCDIKLDNFPGGAETFELIIKFCYGFSVDLTASNVAPVRCAAEFLQMTEEYEEGNLISKTESFIAFIVLSSWRDSITVMKSCECLSTWAENLQILRKCTDAVALKIIRRTSMCNDTDYDGERWWFDDISILCIDHFVRIITAIRAKGSKPEIIGASIMHYAEKWLPGMEELQGQKGFGHRKNELHMTILSGKWEEGNVGQEKEQRRMIEVLVSILPPQREAVPCKFLLSMLKMALVYTATTALVSELEKRVGMVLGDATVYDLLIPIPSYNNGTEGKLGSPSEERRTMHDVDTIQRIVEYFLMHEQQLQQQQSNVGKLLDGYLTEIARDPNLSIAKFQALAEVLPQDARTCHDGLYRAIDTYLKTHPTLMEHDRRRLCKPMDCEKLSLDGCMHAAQNDRLPLRTVMQVTFSYKVLYSEQIKMRAAMNGKGPMQHDIMCEQDSTWSTKKEIKNIISELQKIRTSIEELQHDYSQLQQEFEKANKQKIVSGWSSGWKKFKTSTLFHGKMNAMDTENVQLGQTTVSSKNSRRRRKSIS</sequence>
<dbReference type="PROSITE" id="PS50097">
    <property type="entry name" value="BTB"/>
    <property type="match status" value="1"/>
</dbReference>
<dbReference type="SUPFAM" id="SSF54695">
    <property type="entry name" value="POZ domain"/>
    <property type="match status" value="1"/>
</dbReference>
<accession>A0A2G5E8Z3</accession>
<dbReference type="OrthoDB" id="624345at2759"/>
<feature type="domain" description="NPH3" evidence="6">
    <location>
        <begin position="194"/>
        <end position="487"/>
    </location>
</feature>
<name>A0A2G5E8Z3_AQUCA</name>
<dbReference type="SMART" id="SM00225">
    <property type="entry name" value="BTB"/>
    <property type="match status" value="1"/>
</dbReference>
<dbReference type="GO" id="GO:0016567">
    <property type="term" value="P:protein ubiquitination"/>
    <property type="evidence" value="ECO:0007669"/>
    <property type="project" value="UniProtKB-UniPathway"/>
</dbReference>
<keyword evidence="2" id="KW-0833">Ubl conjugation pathway</keyword>
<feature type="domain" description="BTB" evidence="5">
    <location>
        <begin position="34"/>
        <end position="104"/>
    </location>
</feature>
<dbReference type="FunCoup" id="A0A2G5E8Z3">
    <property type="interactions" value="3"/>
</dbReference>
<dbReference type="InParanoid" id="A0A2G5E8Z3"/>
<dbReference type="PANTHER" id="PTHR32370">
    <property type="entry name" value="OS12G0117600 PROTEIN"/>
    <property type="match status" value="1"/>
</dbReference>
<organism evidence="7 8">
    <name type="scientific">Aquilegia coerulea</name>
    <name type="common">Rocky mountain columbine</name>
    <dbReference type="NCBI Taxonomy" id="218851"/>
    <lineage>
        <taxon>Eukaryota</taxon>
        <taxon>Viridiplantae</taxon>
        <taxon>Streptophyta</taxon>
        <taxon>Embryophyta</taxon>
        <taxon>Tracheophyta</taxon>
        <taxon>Spermatophyta</taxon>
        <taxon>Magnoliopsida</taxon>
        <taxon>Ranunculales</taxon>
        <taxon>Ranunculaceae</taxon>
        <taxon>Thalictroideae</taxon>
        <taxon>Aquilegia</taxon>
    </lineage>
</organism>
<dbReference type="Pfam" id="PF00651">
    <property type="entry name" value="BTB"/>
    <property type="match status" value="1"/>
</dbReference>
<dbReference type="AlphaFoldDB" id="A0A2G5E8Z3"/>
<dbReference type="EMBL" id="KZ305027">
    <property type="protein sequence ID" value="PIA52171.1"/>
    <property type="molecule type" value="Genomic_DNA"/>
</dbReference>
<evidence type="ECO:0008006" key="9">
    <source>
        <dbReference type="Google" id="ProtNLM"/>
    </source>
</evidence>
<dbReference type="InterPro" id="IPR043454">
    <property type="entry name" value="NPH3/RPT2-like"/>
</dbReference>
<protein>
    <recommendedName>
        <fullName evidence="9">NPH3 domain-containing protein</fullName>
    </recommendedName>
</protein>
<dbReference type="UniPathway" id="UPA00143"/>
<reference evidence="7 8" key="1">
    <citation type="submission" date="2017-09" db="EMBL/GenBank/DDBJ databases">
        <title>WGS assembly of Aquilegia coerulea Goldsmith.</title>
        <authorList>
            <person name="Hodges S."/>
            <person name="Kramer E."/>
            <person name="Nordborg M."/>
            <person name="Tomkins J."/>
            <person name="Borevitz J."/>
            <person name="Derieg N."/>
            <person name="Yan J."/>
            <person name="Mihaltcheva S."/>
            <person name="Hayes R.D."/>
            <person name="Rokhsar D."/>
        </authorList>
    </citation>
    <scope>NUCLEOTIDE SEQUENCE [LARGE SCALE GENOMIC DNA]</scope>
    <source>
        <strain evidence="8">cv. Goldsmith</strain>
    </source>
</reference>
<dbReference type="Pfam" id="PF03000">
    <property type="entry name" value="NPH3"/>
    <property type="match status" value="1"/>
</dbReference>
<comment type="similarity">
    <text evidence="3">Belongs to the NPH3 family.</text>
</comment>
<gene>
    <name evidence="7" type="ORF">AQUCO_01000212v1</name>
</gene>
<comment type="pathway">
    <text evidence="1">Protein modification; protein ubiquitination.</text>
</comment>
<evidence type="ECO:0000259" key="6">
    <source>
        <dbReference type="PROSITE" id="PS51649"/>
    </source>
</evidence>
<keyword evidence="4" id="KW-0175">Coiled coil</keyword>
<feature type="coiled-coil region" evidence="4">
    <location>
        <begin position="522"/>
        <end position="556"/>
    </location>
</feature>
<dbReference type="InterPro" id="IPR027356">
    <property type="entry name" value="NPH3_dom"/>
</dbReference>
<evidence type="ECO:0000256" key="1">
    <source>
        <dbReference type="ARBA" id="ARBA00004906"/>
    </source>
</evidence>
<evidence type="ECO:0000256" key="3">
    <source>
        <dbReference type="PROSITE-ProRule" id="PRU00982"/>
    </source>
</evidence>
<evidence type="ECO:0000313" key="8">
    <source>
        <dbReference type="Proteomes" id="UP000230069"/>
    </source>
</evidence>
<dbReference type="Gene3D" id="3.30.710.10">
    <property type="entry name" value="Potassium Channel Kv1.1, Chain A"/>
    <property type="match status" value="1"/>
</dbReference>
<evidence type="ECO:0000313" key="7">
    <source>
        <dbReference type="EMBL" id="PIA52171.1"/>
    </source>
</evidence>
<dbReference type="PROSITE" id="PS51649">
    <property type="entry name" value="NPH3"/>
    <property type="match status" value="1"/>
</dbReference>
<dbReference type="Proteomes" id="UP000230069">
    <property type="component" value="Unassembled WGS sequence"/>
</dbReference>
<keyword evidence="8" id="KW-1185">Reference proteome</keyword>